<dbReference type="InterPro" id="IPR019289">
    <property type="entry name" value="Phage_tail_E/E"/>
</dbReference>
<dbReference type="EMBL" id="MZLD01000014">
    <property type="protein sequence ID" value="PRM19667.1"/>
    <property type="molecule type" value="Genomic_DNA"/>
</dbReference>
<name>A0A0D0IGC4_HAEIF</name>
<dbReference type="Proteomes" id="UP000238866">
    <property type="component" value="Unassembled WGS sequence"/>
</dbReference>
<gene>
    <name evidence="1" type="ORF">BVZ99_00420</name>
</gene>
<evidence type="ECO:0000313" key="2">
    <source>
        <dbReference type="Proteomes" id="UP000238866"/>
    </source>
</evidence>
<sequence length="91" mass="10227">MSLSNQIQIYRSIQLQFPIKDGEGKDITELKIRRAKVADIKQMSNFKGTDADKEIYMLSLLTGLVPEDFDAMDIADYAKVQAALADMQKGK</sequence>
<accession>A0A0D0IGC4</accession>
<evidence type="ECO:0000313" key="1">
    <source>
        <dbReference type="EMBL" id="PRM19667.1"/>
    </source>
</evidence>
<dbReference type="RefSeq" id="WP_005658875.1">
    <property type="nucleotide sequence ID" value="NZ_AP018781.1"/>
</dbReference>
<protein>
    <submittedName>
        <fullName evidence="1">Uncharacterized protein</fullName>
    </submittedName>
</protein>
<dbReference type="Pfam" id="PF10109">
    <property type="entry name" value="Phage_TAC_7"/>
    <property type="match status" value="1"/>
</dbReference>
<proteinExistence type="predicted"/>
<reference evidence="1 2" key="1">
    <citation type="submission" date="2017-02" db="EMBL/GenBank/DDBJ databases">
        <title>Haemophilus influenzae in COPD genome sequencing project.</title>
        <authorList>
            <person name="Murphy T.F."/>
            <person name="Kong Y."/>
            <person name="Nadendla S."/>
            <person name="Tettelin H."/>
            <person name="Pettigrew M."/>
        </authorList>
    </citation>
    <scope>NUCLEOTIDE SEQUENCE [LARGE SCALE GENOMIC DNA]</scope>
    <source>
        <strain evidence="1 2">13P36H1</strain>
    </source>
</reference>
<organism evidence="1 2">
    <name type="scientific">Haemophilus influenzae</name>
    <dbReference type="NCBI Taxonomy" id="727"/>
    <lineage>
        <taxon>Bacteria</taxon>
        <taxon>Pseudomonadati</taxon>
        <taxon>Pseudomonadota</taxon>
        <taxon>Gammaproteobacteria</taxon>
        <taxon>Pasteurellales</taxon>
        <taxon>Pasteurellaceae</taxon>
        <taxon>Haemophilus</taxon>
    </lineage>
</organism>
<comment type="caution">
    <text evidence="1">The sequence shown here is derived from an EMBL/GenBank/DDBJ whole genome shotgun (WGS) entry which is preliminary data.</text>
</comment>
<dbReference type="AlphaFoldDB" id="A0A0D0IGC4"/>